<keyword evidence="5" id="KW-1185">Reference proteome</keyword>
<feature type="domain" description="Xylose isomerase-like TIM barrel" evidence="3">
    <location>
        <begin position="27"/>
        <end position="273"/>
    </location>
</feature>
<organism evidence="4 5">
    <name type="scientific">Pleomorphomonas carboxyditropha</name>
    <dbReference type="NCBI Taxonomy" id="2023338"/>
    <lineage>
        <taxon>Bacteria</taxon>
        <taxon>Pseudomonadati</taxon>
        <taxon>Pseudomonadota</taxon>
        <taxon>Alphaproteobacteria</taxon>
        <taxon>Hyphomicrobiales</taxon>
        <taxon>Pleomorphomonadaceae</taxon>
        <taxon>Pleomorphomonas</taxon>
    </lineage>
</organism>
<dbReference type="InterPro" id="IPR013022">
    <property type="entry name" value="Xyl_isomerase-like_TIM-brl"/>
</dbReference>
<dbReference type="NCBIfam" id="NF009689">
    <property type="entry name" value="PRK13210.1"/>
    <property type="match status" value="1"/>
</dbReference>
<dbReference type="GO" id="GO:0016861">
    <property type="term" value="F:intramolecular oxidoreductase activity, interconverting aldoses and ketoses"/>
    <property type="evidence" value="ECO:0007669"/>
    <property type="project" value="InterPro"/>
</dbReference>
<dbReference type="GO" id="GO:0019852">
    <property type="term" value="P:L-ascorbic acid metabolic process"/>
    <property type="evidence" value="ECO:0007669"/>
    <property type="project" value="TreeGrafter"/>
</dbReference>
<reference evidence="4 5" key="1">
    <citation type="submission" date="2017-08" db="EMBL/GenBank/DDBJ databases">
        <title>Pleomorphomonas carboxidotrophicus sp. nov., a new mesophilic hydrogenogenic carboxidotroph.</title>
        <authorList>
            <person name="Esquivel-Elizondo S."/>
            <person name="Krajmalnik-Brown R."/>
            <person name="Maldonado J."/>
        </authorList>
    </citation>
    <scope>NUCLEOTIDE SEQUENCE [LARGE SCALE GENOMIC DNA]</scope>
    <source>
        <strain evidence="4 5">SVCO-16</strain>
    </source>
</reference>
<dbReference type="EMBL" id="NQVN01000012">
    <property type="protein sequence ID" value="PIO98148.1"/>
    <property type="molecule type" value="Genomic_DNA"/>
</dbReference>
<keyword evidence="1" id="KW-0413">Isomerase</keyword>
<accession>A0A2G9WTW3</accession>
<evidence type="ECO:0000259" key="3">
    <source>
        <dbReference type="Pfam" id="PF01261"/>
    </source>
</evidence>
<dbReference type="Gene3D" id="3.20.20.150">
    <property type="entry name" value="Divalent-metal-dependent TIM barrel enzymes"/>
    <property type="match status" value="1"/>
</dbReference>
<dbReference type="PANTHER" id="PTHR43489">
    <property type="entry name" value="ISOMERASE"/>
    <property type="match status" value="1"/>
</dbReference>
<dbReference type="InterPro" id="IPR036237">
    <property type="entry name" value="Xyl_isomerase-like_sf"/>
</dbReference>
<dbReference type="AlphaFoldDB" id="A0A2G9WTW3"/>
<dbReference type="NCBIfam" id="TIGR00542">
    <property type="entry name" value="hxl6Piso_put"/>
    <property type="match status" value="1"/>
</dbReference>
<dbReference type="OrthoDB" id="9804047at2"/>
<sequence length="286" mass="31400">MSVAAVHLGLYEKALPPSLGWHERLSMARELGYAFMEMSIDETDQRLARLDWTRDERRALRLLVEDSGLAIPSICLSAHRRFPFGSADPAQRERAGEIMLKAIDLAQALGVRTLQLAGYDVYYEPSTPDSLARFRDGLARAADLASAAQVMLAVEIMDRPLMGSITKWLAWKRDIPTPWFQVYPDLGNLSAWGANVPDELARGIGHIVAVHVKDTRPPAGSDPGQFKCVPFGEGCVDFAAAFAALKRLGYRGAFLVEMWAEASADPCGAAAAARRFVLGKLQEADW</sequence>
<name>A0A2G9WTW3_9HYPH</name>
<evidence type="ECO:0000256" key="1">
    <source>
        <dbReference type="ARBA" id="ARBA00023235"/>
    </source>
</evidence>
<dbReference type="RefSeq" id="WP_100081763.1">
    <property type="nucleotide sequence ID" value="NZ_NQVN01000012.1"/>
</dbReference>
<evidence type="ECO:0000313" key="5">
    <source>
        <dbReference type="Proteomes" id="UP000231070"/>
    </source>
</evidence>
<dbReference type="InterPro" id="IPR004560">
    <property type="entry name" value="L-Ru-5P_3-Epase"/>
</dbReference>
<evidence type="ECO:0000256" key="2">
    <source>
        <dbReference type="NCBIfam" id="TIGR00542"/>
    </source>
</evidence>
<dbReference type="InterPro" id="IPR050417">
    <property type="entry name" value="Sugar_Epim/Isomerase"/>
</dbReference>
<comment type="caution">
    <text evidence="4">The sequence shown here is derived from an EMBL/GenBank/DDBJ whole genome shotgun (WGS) entry which is preliminary data.</text>
</comment>
<proteinExistence type="predicted"/>
<dbReference type="SUPFAM" id="SSF51658">
    <property type="entry name" value="Xylose isomerase-like"/>
    <property type="match status" value="1"/>
</dbReference>
<dbReference type="Proteomes" id="UP000231070">
    <property type="component" value="Unassembled WGS sequence"/>
</dbReference>
<dbReference type="Pfam" id="PF01261">
    <property type="entry name" value="AP_endonuc_2"/>
    <property type="match status" value="1"/>
</dbReference>
<dbReference type="NCBIfam" id="NF009688">
    <property type="entry name" value="PRK13209.1"/>
    <property type="match status" value="1"/>
</dbReference>
<dbReference type="GO" id="GO:0034015">
    <property type="term" value="F:L-ribulose-5-phosphate 3-epimerase activity"/>
    <property type="evidence" value="ECO:0007669"/>
    <property type="project" value="TreeGrafter"/>
</dbReference>
<evidence type="ECO:0000313" key="4">
    <source>
        <dbReference type="EMBL" id="PIO98148.1"/>
    </source>
</evidence>
<dbReference type="PANTHER" id="PTHR43489:SF1">
    <property type="entry name" value="L-RIBULOSE-5-PHOSPHATE 3-EPIMERASE SGBU-RELATED"/>
    <property type="match status" value="1"/>
</dbReference>
<protein>
    <recommendedName>
        <fullName evidence="2">L-ribulose-5-phosphate 3-epimerase</fullName>
    </recommendedName>
</protein>
<gene>
    <name evidence="4" type="ORF">CJ014_17330</name>
</gene>